<feature type="transmembrane region" description="Helical" evidence="2">
    <location>
        <begin position="119"/>
        <end position="141"/>
    </location>
</feature>
<keyword evidence="5" id="KW-1185">Reference proteome</keyword>
<protein>
    <recommendedName>
        <fullName evidence="3">PH domain-containing protein</fullName>
    </recommendedName>
</protein>
<feature type="region of interest" description="Disordered" evidence="1">
    <location>
        <begin position="350"/>
        <end position="369"/>
    </location>
</feature>
<evidence type="ECO:0000313" key="4">
    <source>
        <dbReference type="EMBL" id="KAJ8602943.1"/>
    </source>
</evidence>
<evidence type="ECO:0000313" key="5">
    <source>
        <dbReference type="Proteomes" id="UP001230188"/>
    </source>
</evidence>
<dbReference type="AlphaFoldDB" id="A0AAD7XP10"/>
<reference evidence="4" key="1">
    <citation type="submission" date="2023-01" db="EMBL/GenBank/DDBJ databases">
        <title>Metagenome sequencing of chrysophaentin producing Chrysophaeum taylorii.</title>
        <authorList>
            <person name="Davison J."/>
            <person name="Bewley C."/>
        </authorList>
    </citation>
    <scope>NUCLEOTIDE SEQUENCE</scope>
    <source>
        <strain evidence="4">NIES-1699</strain>
    </source>
</reference>
<name>A0AAD7XP10_9STRA</name>
<dbReference type="CDD" id="cd00821">
    <property type="entry name" value="PH"/>
    <property type="match status" value="1"/>
</dbReference>
<evidence type="ECO:0000259" key="3">
    <source>
        <dbReference type="PROSITE" id="PS50003"/>
    </source>
</evidence>
<dbReference type="SMART" id="SM00233">
    <property type="entry name" value="PH"/>
    <property type="match status" value="1"/>
</dbReference>
<dbReference type="Proteomes" id="UP001230188">
    <property type="component" value="Unassembled WGS sequence"/>
</dbReference>
<dbReference type="EMBL" id="JAQMWT010000362">
    <property type="protein sequence ID" value="KAJ8602943.1"/>
    <property type="molecule type" value="Genomic_DNA"/>
</dbReference>
<feature type="transmembrane region" description="Helical" evidence="2">
    <location>
        <begin position="67"/>
        <end position="98"/>
    </location>
</feature>
<keyword evidence="2" id="KW-0472">Membrane</keyword>
<organism evidence="4 5">
    <name type="scientific">Chrysophaeum taylorii</name>
    <dbReference type="NCBI Taxonomy" id="2483200"/>
    <lineage>
        <taxon>Eukaryota</taxon>
        <taxon>Sar</taxon>
        <taxon>Stramenopiles</taxon>
        <taxon>Ochrophyta</taxon>
        <taxon>Pelagophyceae</taxon>
        <taxon>Pelagomonadales</taxon>
        <taxon>Pelagomonadaceae</taxon>
        <taxon>Chrysophaeum</taxon>
    </lineage>
</organism>
<evidence type="ECO:0000256" key="2">
    <source>
        <dbReference type="SAM" id="Phobius"/>
    </source>
</evidence>
<dbReference type="PROSITE" id="PS50003">
    <property type="entry name" value="PH_DOMAIN"/>
    <property type="match status" value="1"/>
</dbReference>
<keyword evidence="2" id="KW-0812">Transmembrane</keyword>
<accession>A0AAD7XP10</accession>
<feature type="transmembrane region" description="Helical" evidence="2">
    <location>
        <begin position="147"/>
        <end position="168"/>
    </location>
</feature>
<dbReference type="Pfam" id="PF00169">
    <property type="entry name" value="PH"/>
    <property type="match status" value="1"/>
</dbReference>
<dbReference type="InterPro" id="IPR011993">
    <property type="entry name" value="PH-like_dom_sf"/>
</dbReference>
<feature type="domain" description="PH" evidence="3">
    <location>
        <begin position="228"/>
        <end position="339"/>
    </location>
</feature>
<sequence length="369" mass="41141">MLSAEHISLQSRLVQQLIAIREKEMNYMLARYDAVGTQAALLAGFAVSSLTSLTPSEDDVSNTVEYLFYISSVVTIIACVHVILSTMAVSNWAPGLALRGPTGSMARAYDAARSERTPINCSFVVAVVAFAVQTTLAVYILDAHKKITSHALIATVLMSTYAVFSIFYTKRIHVRFFGDRDKATKGAETTMPLLDNPVTVIDDHPDIAARKDDDGDVREPLEPTRPSEFDMTGKLWKRADDSKRRTLFQDSWRERWFILHDLKLNYWKSGTDYAQNKKPCLGTPIDLCGMEVLVDMADSKWGFSLVPTAADDPRRAWHFRAPTEADRLAWSNKLVLATLVATNRDPLRPAVQGGTLMTPTTKNDEEDSF</sequence>
<gene>
    <name evidence="4" type="ORF">CTAYLR_001527</name>
</gene>
<dbReference type="Gene3D" id="2.30.29.30">
    <property type="entry name" value="Pleckstrin-homology domain (PH domain)/Phosphotyrosine-binding domain (PTB)"/>
    <property type="match status" value="1"/>
</dbReference>
<proteinExistence type="predicted"/>
<keyword evidence="2" id="KW-1133">Transmembrane helix</keyword>
<dbReference type="SUPFAM" id="SSF50729">
    <property type="entry name" value="PH domain-like"/>
    <property type="match status" value="1"/>
</dbReference>
<feature type="transmembrane region" description="Helical" evidence="2">
    <location>
        <begin position="29"/>
        <end position="47"/>
    </location>
</feature>
<evidence type="ECO:0000256" key="1">
    <source>
        <dbReference type="SAM" id="MobiDB-lite"/>
    </source>
</evidence>
<dbReference type="InterPro" id="IPR001849">
    <property type="entry name" value="PH_domain"/>
</dbReference>
<comment type="caution">
    <text evidence="4">The sequence shown here is derived from an EMBL/GenBank/DDBJ whole genome shotgun (WGS) entry which is preliminary data.</text>
</comment>